<keyword evidence="1" id="KW-0489">Methyltransferase</keyword>
<dbReference type="InterPro" id="IPR029063">
    <property type="entry name" value="SAM-dependent_MTases_sf"/>
</dbReference>
<accession>A0AA43QK43</accession>
<reference evidence="6" key="1">
    <citation type="journal article" date="2023" name="Genome Biol. Evol.">
        <title>First Whole Genome Sequence and Flow Cytometry Genome Size Data for the Lichen-Forming Fungus Ramalina farinacea (Ascomycota).</title>
        <authorList>
            <person name="Llewellyn T."/>
            <person name="Mian S."/>
            <person name="Hill R."/>
            <person name="Leitch I.J."/>
            <person name="Gaya E."/>
        </authorList>
    </citation>
    <scope>NUCLEOTIDE SEQUENCE</scope>
    <source>
        <strain evidence="6">LIQ254RAFAR</strain>
    </source>
</reference>
<dbReference type="InterPro" id="IPR016461">
    <property type="entry name" value="COMT-like"/>
</dbReference>
<dbReference type="Proteomes" id="UP001161017">
    <property type="component" value="Unassembled WGS sequence"/>
</dbReference>
<dbReference type="GO" id="GO:0032259">
    <property type="term" value="P:methylation"/>
    <property type="evidence" value="ECO:0007669"/>
    <property type="project" value="UniProtKB-KW"/>
</dbReference>
<dbReference type="Gene3D" id="1.10.10.10">
    <property type="entry name" value="Winged helix-like DNA-binding domain superfamily/Winged helix DNA-binding domain"/>
    <property type="match status" value="1"/>
</dbReference>
<keyword evidence="3" id="KW-0949">S-adenosyl-L-methionine</keyword>
<evidence type="ECO:0000313" key="6">
    <source>
        <dbReference type="EMBL" id="MDI1487977.1"/>
    </source>
</evidence>
<dbReference type="AlphaFoldDB" id="A0AA43QK43"/>
<evidence type="ECO:0000256" key="3">
    <source>
        <dbReference type="ARBA" id="ARBA00022691"/>
    </source>
</evidence>
<evidence type="ECO:0000256" key="2">
    <source>
        <dbReference type="ARBA" id="ARBA00022679"/>
    </source>
</evidence>
<dbReference type="PROSITE" id="PS51683">
    <property type="entry name" value="SAM_OMT_II"/>
    <property type="match status" value="1"/>
</dbReference>
<protein>
    <recommendedName>
        <fullName evidence="5">O-methyltransferase C-terminal domain-containing protein</fullName>
    </recommendedName>
</protein>
<dbReference type="InterPro" id="IPR036388">
    <property type="entry name" value="WH-like_DNA-bd_sf"/>
</dbReference>
<dbReference type="PIRSF" id="PIRSF005739">
    <property type="entry name" value="O-mtase"/>
    <property type="match status" value="1"/>
</dbReference>
<name>A0AA43QK43_9LECA</name>
<dbReference type="InterPro" id="IPR001077">
    <property type="entry name" value="COMT_C"/>
</dbReference>
<dbReference type="Gene3D" id="3.40.50.150">
    <property type="entry name" value="Vaccinia Virus protein VP39"/>
    <property type="match status" value="1"/>
</dbReference>
<sequence>MPSEKVLKAIENVQRAAKADANGTGQPHVDLLDAVRELNLAAETPAETLMRMRFEPLQSTAVRMALEAGALDEIAAKKGEKVTAEQLADKTGYDALLIARVMRLVTFVGICDEVGENTYAGNEMTRLIATPGLSGGEKHHYDLLFPIGAKIVEYMHKTKVHQFPKNASEPGAFEYGHGMGFWEYFDRVPEQRKYFDDYMATRRVGLQTWYETFPMGELLVPGAKKDADVVLLVDVGGNKGHEAAAFRKAHPDAPGRCILQDLPAMIERVKKQEPPPDVECMAYDFFTPQPIKGARAYYFRNICHDWSDAHCETFLSQTAKSMDKDYSRLLIDDYVLPDTRSPFRGSAMDLLMMLFLAGIERTRHQWETLLDRCGLEIVKVWGGRDDYERVIEAKLKS</sequence>
<evidence type="ECO:0000313" key="7">
    <source>
        <dbReference type="Proteomes" id="UP001161017"/>
    </source>
</evidence>
<proteinExistence type="predicted"/>
<comment type="caution">
    <text evidence="6">The sequence shown here is derived from an EMBL/GenBank/DDBJ whole genome shotgun (WGS) entry which is preliminary data.</text>
</comment>
<organism evidence="6 7">
    <name type="scientific">Ramalina farinacea</name>
    <dbReference type="NCBI Taxonomy" id="258253"/>
    <lineage>
        <taxon>Eukaryota</taxon>
        <taxon>Fungi</taxon>
        <taxon>Dikarya</taxon>
        <taxon>Ascomycota</taxon>
        <taxon>Pezizomycotina</taxon>
        <taxon>Lecanoromycetes</taxon>
        <taxon>OSLEUM clade</taxon>
        <taxon>Lecanoromycetidae</taxon>
        <taxon>Lecanorales</taxon>
        <taxon>Lecanorineae</taxon>
        <taxon>Ramalinaceae</taxon>
        <taxon>Ramalina</taxon>
    </lineage>
</organism>
<dbReference type="PANTHER" id="PTHR43712">
    <property type="entry name" value="PUTATIVE (AFU_ORTHOLOGUE AFUA_4G14580)-RELATED"/>
    <property type="match status" value="1"/>
</dbReference>
<dbReference type="GO" id="GO:0008171">
    <property type="term" value="F:O-methyltransferase activity"/>
    <property type="evidence" value="ECO:0007669"/>
    <property type="project" value="InterPro"/>
</dbReference>
<feature type="domain" description="O-methyltransferase C-terminal" evidence="5">
    <location>
        <begin position="172"/>
        <end position="374"/>
    </location>
</feature>
<dbReference type="EMBL" id="JAPUFD010000006">
    <property type="protein sequence ID" value="MDI1487977.1"/>
    <property type="molecule type" value="Genomic_DNA"/>
</dbReference>
<evidence type="ECO:0000259" key="5">
    <source>
        <dbReference type="Pfam" id="PF00891"/>
    </source>
</evidence>
<keyword evidence="2" id="KW-0808">Transferase</keyword>
<gene>
    <name evidence="6" type="ORF">OHK93_007251</name>
</gene>
<keyword evidence="7" id="KW-1185">Reference proteome</keyword>
<evidence type="ECO:0000256" key="1">
    <source>
        <dbReference type="ARBA" id="ARBA00022603"/>
    </source>
</evidence>
<dbReference type="SUPFAM" id="SSF46785">
    <property type="entry name" value="Winged helix' DNA-binding domain"/>
    <property type="match status" value="1"/>
</dbReference>
<dbReference type="PANTHER" id="PTHR43712:SF11">
    <property type="entry name" value="O-METHYLTRANSFERASE (AFU_ORTHOLOGUE AFUA_2G17820)-RELATED"/>
    <property type="match status" value="1"/>
</dbReference>
<dbReference type="InterPro" id="IPR036390">
    <property type="entry name" value="WH_DNA-bd_sf"/>
</dbReference>
<dbReference type="Pfam" id="PF00891">
    <property type="entry name" value="Methyltransf_2"/>
    <property type="match status" value="1"/>
</dbReference>
<dbReference type="SUPFAM" id="SSF53335">
    <property type="entry name" value="S-adenosyl-L-methionine-dependent methyltransferases"/>
    <property type="match status" value="1"/>
</dbReference>
<feature type="active site" description="Proton acceptor" evidence="4">
    <location>
        <position position="304"/>
    </location>
</feature>
<evidence type="ECO:0000256" key="4">
    <source>
        <dbReference type="PIRSR" id="PIRSR005739-1"/>
    </source>
</evidence>